<dbReference type="SUPFAM" id="SSF52540">
    <property type="entry name" value="P-loop containing nucleoside triphosphate hydrolases"/>
    <property type="match status" value="1"/>
</dbReference>
<dbReference type="EMBL" id="NAJO01000067">
    <property type="protein sequence ID" value="OQN96368.1"/>
    <property type="molecule type" value="Genomic_DNA"/>
</dbReference>
<dbReference type="STRING" id="1507870.A0A1V8SAX7"/>
<feature type="domain" description="DNA2/NAM7 helicase-like C-terminal" evidence="2">
    <location>
        <begin position="16"/>
        <end position="227"/>
    </location>
</feature>
<dbReference type="Pfam" id="PF13087">
    <property type="entry name" value="AAA_12"/>
    <property type="match status" value="1"/>
</dbReference>
<dbReference type="OrthoDB" id="3946766at2759"/>
<dbReference type="AlphaFoldDB" id="A0A1V8SAX7"/>
<reference evidence="4" key="1">
    <citation type="submission" date="2017-03" db="EMBL/GenBank/DDBJ databases">
        <title>Genomes of endolithic fungi from Antarctica.</title>
        <authorList>
            <person name="Coleine C."/>
            <person name="Masonjones S."/>
            <person name="Stajich J.E."/>
        </authorList>
    </citation>
    <scope>NUCLEOTIDE SEQUENCE [LARGE SCALE GENOMIC DNA]</scope>
    <source>
        <strain evidence="4">CCFEE 5527</strain>
    </source>
</reference>
<dbReference type="Gene3D" id="3.40.50.300">
    <property type="entry name" value="P-loop containing nucleotide triphosphate hydrolases"/>
    <property type="match status" value="1"/>
</dbReference>
<proteinExistence type="predicted"/>
<comment type="caution">
    <text evidence="3">The sequence shown here is derived from an EMBL/GenBank/DDBJ whole genome shotgun (WGS) entry which is preliminary data.</text>
</comment>
<gene>
    <name evidence="3" type="ORF">B0A48_17620</name>
</gene>
<dbReference type="Proteomes" id="UP000192596">
    <property type="component" value="Unassembled WGS sequence"/>
</dbReference>
<dbReference type="InParanoid" id="A0A1V8SAX7"/>
<sequence>MATSMGYNEFFEVLTRSFFVVMKNSRMWDDCLVELDTQYRMHSQIAKPVSDIWYKGKLNNGPNTDDDTPEWLTMQKFLDTLRPAWNGRRIIAIDCSGSYSHCPGNGTSHVNDLEVDTLLRFADRAMKTVPPPGGVKLEPRHFLITTPYNATKWEIITKGGELGISQKGNRLDVQNTRAVQGGQGIFNLISFAKNKAGKPLSLGMVGDSHNLNVTLSRAMCLQVIFGNIAPWVQAVENQAPIVMRGGDLEYFGKVIESIHTNKDAIAMADLNSLMPIDEDAMAVEVKVPTFDAMIKTNEKGRAKKAKAATGVEKKSAFGRQEQGVRRR</sequence>
<protein>
    <recommendedName>
        <fullName evidence="2">DNA2/NAM7 helicase-like C-terminal domain-containing protein</fullName>
    </recommendedName>
</protein>
<accession>A0A1V8SAX7</accession>
<dbReference type="InterPro" id="IPR041679">
    <property type="entry name" value="DNA2/NAM7-like_C"/>
</dbReference>
<keyword evidence="4" id="KW-1185">Reference proteome</keyword>
<name>A0A1V8SAX7_9PEZI</name>
<dbReference type="InterPro" id="IPR027417">
    <property type="entry name" value="P-loop_NTPase"/>
</dbReference>
<evidence type="ECO:0000313" key="4">
    <source>
        <dbReference type="Proteomes" id="UP000192596"/>
    </source>
</evidence>
<organism evidence="3 4">
    <name type="scientific">Cryoendolithus antarcticus</name>
    <dbReference type="NCBI Taxonomy" id="1507870"/>
    <lineage>
        <taxon>Eukaryota</taxon>
        <taxon>Fungi</taxon>
        <taxon>Dikarya</taxon>
        <taxon>Ascomycota</taxon>
        <taxon>Pezizomycotina</taxon>
        <taxon>Dothideomycetes</taxon>
        <taxon>Dothideomycetidae</taxon>
        <taxon>Cladosporiales</taxon>
        <taxon>Cladosporiaceae</taxon>
        <taxon>Cryoendolithus</taxon>
    </lineage>
</organism>
<evidence type="ECO:0000259" key="2">
    <source>
        <dbReference type="Pfam" id="PF13087"/>
    </source>
</evidence>
<evidence type="ECO:0000256" key="1">
    <source>
        <dbReference type="SAM" id="MobiDB-lite"/>
    </source>
</evidence>
<feature type="region of interest" description="Disordered" evidence="1">
    <location>
        <begin position="301"/>
        <end position="327"/>
    </location>
</feature>
<evidence type="ECO:0000313" key="3">
    <source>
        <dbReference type="EMBL" id="OQN96368.1"/>
    </source>
</evidence>